<keyword evidence="1" id="KW-1133">Transmembrane helix</keyword>
<name>A0A0N4VQM5_ENTVE</name>
<feature type="transmembrane region" description="Helical" evidence="1">
    <location>
        <begin position="80"/>
        <end position="99"/>
    </location>
</feature>
<sequence>MHFFLQAFRTLEQIESELDVARLQTAALAALIGPATAKMFQFDDASNSFESSSPILLQHLRKYDYSDNDDDDDDDDDDDSVVVVVMVAAVAVVVTVAQLKFTLA</sequence>
<accession>A0A0N4VQM5</accession>
<dbReference type="EMBL" id="UXUI01014813">
    <property type="protein sequence ID" value="VDD97721.1"/>
    <property type="molecule type" value="Genomic_DNA"/>
</dbReference>
<reference evidence="4" key="1">
    <citation type="submission" date="2017-02" db="UniProtKB">
        <authorList>
            <consortium name="WormBaseParasite"/>
        </authorList>
    </citation>
    <scope>IDENTIFICATION</scope>
</reference>
<evidence type="ECO:0000313" key="4">
    <source>
        <dbReference type="WBParaSite" id="EVEC_0001332601-mRNA-1"/>
    </source>
</evidence>
<evidence type="ECO:0000313" key="3">
    <source>
        <dbReference type="Proteomes" id="UP000274131"/>
    </source>
</evidence>
<reference evidence="2 3" key="2">
    <citation type="submission" date="2018-10" db="EMBL/GenBank/DDBJ databases">
        <authorList>
            <consortium name="Pathogen Informatics"/>
        </authorList>
    </citation>
    <scope>NUCLEOTIDE SEQUENCE [LARGE SCALE GENOMIC DNA]</scope>
</reference>
<protein>
    <submittedName>
        <fullName evidence="2 4">Uncharacterized protein</fullName>
    </submittedName>
</protein>
<keyword evidence="1" id="KW-0472">Membrane</keyword>
<evidence type="ECO:0000256" key="1">
    <source>
        <dbReference type="SAM" id="Phobius"/>
    </source>
</evidence>
<dbReference type="STRING" id="51028.A0A0N4VQM5"/>
<evidence type="ECO:0000313" key="2">
    <source>
        <dbReference type="EMBL" id="VDD97721.1"/>
    </source>
</evidence>
<dbReference type="AlphaFoldDB" id="A0A0N4VQM5"/>
<organism evidence="4">
    <name type="scientific">Enterobius vermicularis</name>
    <name type="common">Human pinworm</name>
    <dbReference type="NCBI Taxonomy" id="51028"/>
    <lineage>
        <taxon>Eukaryota</taxon>
        <taxon>Metazoa</taxon>
        <taxon>Ecdysozoa</taxon>
        <taxon>Nematoda</taxon>
        <taxon>Chromadorea</taxon>
        <taxon>Rhabditida</taxon>
        <taxon>Spirurina</taxon>
        <taxon>Oxyuridomorpha</taxon>
        <taxon>Oxyuroidea</taxon>
        <taxon>Oxyuridae</taxon>
        <taxon>Enterobius</taxon>
    </lineage>
</organism>
<keyword evidence="3" id="KW-1185">Reference proteome</keyword>
<dbReference type="WBParaSite" id="EVEC_0001332601-mRNA-1">
    <property type="protein sequence ID" value="EVEC_0001332601-mRNA-1"/>
    <property type="gene ID" value="EVEC_0001332601"/>
</dbReference>
<proteinExistence type="predicted"/>
<gene>
    <name evidence="2" type="ORF">EVEC_LOCUS12472</name>
</gene>
<dbReference type="OrthoDB" id="5865443at2759"/>
<keyword evidence="1" id="KW-0812">Transmembrane</keyword>
<dbReference type="Proteomes" id="UP000274131">
    <property type="component" value="Unassembled WGS sequence"/>
</dbReference>